<evidence type="ECO:0000313" key="5">
    <source>
        <dbReference type="Proteomes" id="UP001056436"/>
    </source>
</evidence>
<accession>A0A9P9XLV1</accession>
<reference evidence="4" key="1">
    <citation type="submission" date="2019-01" db="EMBL/GenBank/DDBJ databases">
        <title>Colletotrichum abscissum LGMF1257.</title>
        <authorList>
            <person name="Baroncelli R."/>
        </authorList>
    </citation>
    <scope>NUCLEOTIDE SEQUENCE</scope>
    <source>
        <strain evidence="4">Ca142</strain>
    </source>
</reference>
<keyword evidence="2" id="KW-0012">Acyltransferase</keyword>
<dbReference type="OrthoDB" id="9975416at2759"/>
<organism evidence="4 5">
    <name type="scientific">Colletotrichum abscissum</name>
    <dbReference type="NCBI Taxonomy" id="1671311"/>
    <lineage>
        <taxon>Eukaryota</taxon>
        <taxon>Fungi</taxon>
        <taxon>Dikarya</taxon>
        <taxon>Ascomycota</taxon>
        <taxon>Pezizomycotina</taxon>
        <taxon>Sordariomycetes</taxon>
        <taxon>Hypocreomycetidae</taxon>
        <taxon>Glomerellales</taxon>
        <taxon>Glomerellaceae</taxon>
        <taxon>Colletotrichum</taxon>
        <taxon>Colletotrichum acutatum species complex</taxon>
    </lineage>
</organism>
<dbReference type="PANTHER" id="PTHR43877:SF2">
    <property type="entry name" value="AMINOALKYLPHOSPHONATE N-ACETYLTRANSFERASE-RELATED"/>
    <property type="match status" value="1"/>
</dbReference>
<dbReference type="InterPro" id="IPR050832">
    <property type="entry name" value="Bact_Acetyltransf"/>
</dbReference>
<protein>
    <submittedName>
        <fullName evidence="4">Acetyltransferase</fullName>
    </submittedName>
</protein>
<dbReference type="SUPFAM" id="SSF55729">
    <property type="entry name" value="Acyl-CoA N-acyltransferases (Nat)"/>
    <property type="match status" value="1"/>
</dbReference>
<evidence type="ECO:0000259" key="3">
    <source>
        <dbReference type="PROSITE" id="PS51186"/>
    </source>
</evidence>
<dbReference type="EMBL" id="SDAQ01000014">
    <property type="protein sequence ID" value="KAI3555991.1"/>
    <property type="molecule type" value="Genomic_DNA"/>
</dbReference>
<dbReference type="Proteomes" id="UP001056436">
    <property type="component" value="Unassembled WGS sequence"/>
</dbReference>
<feature type="domain" description="N-acetyltransferase" evidence="3">
    <location>
        <begin position="81"/>
        <end position="251"/>
    </location>
</feature>
<dbReference type="InterPro" id="IPR000182">
    <property type="entry name" value="GNAT_dom"/>
</dbReference>
<sequence>MIAGLRYLGTVQKGVRTRSLGLRNNPYHPIRSAIVVGHRLHQKSTLRNATHIPIHYNLFSTLTTSTMTKSSKVQEGLRVTATLRPATLDDATAISELATHVFTVTFGHSVEPHELQAFLEESYSLEAITKDLDDSNKDTLLAFDPTGDILGFAMLTRGSSEPCISHLDGTVELQRIYMYPKAQGTGAAKLLADRLEDMAREQEFKHMWLGVWEENLRAQKAYGKWGYEECGTHDFAIGSVIQTDNIMVKKL</sequence>
<evidence type="ECO:0000313" key="4">
    <source>
        <dbReference type="EMBL" id="KAI3555991.1"/>
    </source>
</evidence>
<keyword evidence="5" id="KW-1185">Reference proteome</keyword>
<dbReference type="PANTHER" id="PTHR43877">
    <property type="entry name" value="AMINOALKYLPHOSPHONATE N-ACETYLTRANSFERASE-RELATED-RELATED"/>
    <property type="match status" value="1"/>
</dbReference>
<dbReference type="Gene3D" id="3.40.630.30">
    <property type="match status" value="1"/>
</dbReference>
<dbReference type="Pfam" id="PF00583">
    <property type="entry name" value="Acetyltransf_1"/>
    <property type="match status" value="1"/>
</dbReference>
<keyword evidence="1" id="KW-0808">Transferase</keyword>
<dbReference type="CDD" id="cd04301">
    <property type="entry name" value="NAT_SF"/>
    <property type="match status" value="1"/>
</dbReference>
<name>A0A9P9XLV1_9PEZI</name>
<comment type="caution">
    <text evidence="4">The sequence shown here is derived from an EMBL/GenBank/DDBJ whole genome shotgun (WGS) entry which is preliminary data.</text>
</comment>
<dbReference type="PROSITE" id="PS51186">
    <property type="entry name" value="GNAT"/>
    <property type="match status" value="1"/>
</dbReference>
<dbReference type="InterPro" id="IPR016181">
    <property type="entry name" value="Acyl_CoA_acyltransferase"/>
</dbReference>
<proteinExistence type="predicted"/>
<dbReference type="AlphaFoldDB" id="A0A9P9XLV1"/>
<evidence type="ECO:0000256" key="2">
    <source>
        <dbReference type="ARBA" id="ARBA00023315"/>
    </source>
</evidence>
<evidence type="ECO:0000256" key="1">
    <source>
        <dbReference type="ARBA" id="ARBA00022679"/>
    </source>
</evidence>
<dbReference type="GO" id="GO:0016747">
    <property type="term" value="F:acyltransferase activity, transferring groups other than amino-acyl groups"/>
    <property type="evidence" value="ECO:0007669"/>
    <property type="project" value="InterPro"/>
</dbReference>
<gene>
    <name evidence="4" type="ORF">CABS02_03700</name>
</gene>